<dbReference type="AlphaFoldDB" id="A0A4U8QBL4"/>
<sequence length="382" mass="43665">MKQIELIAPCHFGLEAVLKREIIDLGYEVSQVEDGRVTFLGDMEAVSYANVFLRSAERILLKVGKVHAETFDELFECTKELPWENFIPKDGKFWVTKATSIKSQLFSPTDIQSIMKKAMVERLKGVYGIQWFEETGPAYPVRVFFMKDEATIGIDTSGVSLHKRGYRQLTSKAPITETLAAALIMLTPWNKSRILVDPFCGSGTFPIEAALMAANIAPGMNRSFLSEDWDNLVTKKHWYNAMDEARENVNDQIEVDIQGYDMDGDVIKSARENAKLAGVDHLIHFQQRAVSQLNHPKKYGFVITNPPYGERIEDKENLPGLYREIGESFKRLDSWSEYLITSYEDAEKYIGKKADKNRKIYNGMIKTYFYQFLGPRPPKIKK</sequence>
<dbReference type="Pfam" id="PF02926">
    <property type="entry name" value="THUMP"/>
    <property type="match status" value="1"/>
</dbReference>
<reference evidence="4 5" key="1">
    <citation type="journal article" date="2019" name="Anaerobe">
        <title>Detection of Robinsoniella peoriensis in multiple bone samples of a trauma patient.</title>
        <authorList>
            <person name="Schrottner P."/>
            <person name="Hartwich K."/>
            <person name="Bunk B."/>
            <person name="Schober I."/>
            <person name="Helbig S."/>
            <person name="Rudolph W.W."/>
            <person name="Gunzer F."/>
        </authorList>
    </citation>
    <scope>NUCLEOTIDE SEQUENCE [LARGE SCALE GENOMIC DNA]</scope>
    <source>
        <strain evidence="4 5">DSM 106044</strain>
    </source>
</reference>
<dbReference type="GO" id="GO:0070043">
    <property type="term" value="F:rRNA (guanine-N7-)-methyltransferase activity"/>
    <property type="evidence" value="ECO:0007669"/>
    <property type="project" value="TreeGrafter"/>
</dbReference>
<keyword evidence="1 4" id="KW-0489">Methyltransferase</keyword>
<dbReference type="GO" id="GO:0003723">
    <property type="term" value="F:RNA binding"/>
    <property type="evidence" value="ECO:0007669"/>
    <property type="project" value="InterPro"/>
</dbReference>
<dbReference type="SMART" id="SM00981">
    <property type="entry name" value="THUMP"/>
    <property type="match status" value="1"/>
</dbReference>
<dbReference type="InterPro" id="IPR004114">
    <property type="entry name" value="THUMP_dom"/>
</dbReference>
<dbReference type="PROSITE" id="PS00092">
    <property type="entry name" value="N6_MTASE"/>
    <property type="match status" value="1"/>
</dbReference>
<accession>A0A4U8QBL4</accession>
<keyword evidence="2 4" id="KW-0808">Transferase</keyword>
<dbReference type="Pfam" id="PF01170">
    <property type="entry name" value="UPF0020"/>
    <property type="match status" value="1"/>
</dbReference>
<evidence type="ECO:0000259" key="3">
    <source>
        <dbReference type="SMART" id="SM00981"/>
    </source>
</evidence>
<dbReference type="CDD" id="cd11715">
    <property type="entry name" value="THUMP_AdoMetMT"/>
    <property type="match status" value="1"/>
</dbReference>
<evidence type="ECO:0000256" key="2">
    <source>
        <dbReference type="ARBA" id="ARBA00022679"/>
    </source>
</evidence>
<dbReference type="PROSITE" id="PS01261">
    <property type="entry name" value="UPF0020"/>
    <property type="match status" value="1"/>
</dbReference>
<comment type="caution">
    <text evidence="4">The sequence shown here is derived from an EMBL/GenBank/DDBJ whole genome shotgun (WGS) entry which is preliminary data.</text>
</comment>
<gene>
    <name evidence="4" type="primary">rlmL</name>
    <name evidence="4" type="ORF">DSM106044_00592</name>
</gene>
<evidence type="ECO:0000256" key="1">
    <source>
        <dbReference type="ARBA" id="ARBA00022603"/>
    </source>
</evidence>
<dbReference type="Gene3D" id="3.40.50.150">
    <property type="entry name" value="Vaccinia Virus protein VP39"/>
    <property type="match status" value="1"/>
</dbReference>
<organism evidence="4 5">
    <name type="scientific">Robinsoniella peoriensis</name>
    <dbReference type="NCBI Taxonomy" id="180332"/>
    <lineage>
        <taxon>Bacteria</taxon>
        <taxon>Bacillati</taxon>
        <taxon>Bacillota</taxon>
        <taxon>Clostridia</taxon>
        <taxon>Lachnospirales</taxon>
        <taxon>Lachnospiraceae</taxon>
        <taxon>Robinsoniella</taxon>
    </lineage>
</organism>
<dbReference type="Gene3D" id="3.30.2130.30">
    <property type="match status" value="1"/>
</dbReference>
<dbReference type="Pfam" id="PF22020">
    <property type="entry name" value="RlmL_1st"/>
    <property type="match status" value="1"/>
</dbReference>
<dbReference type="EMBL" id="QGQD01000014">
    <property type="protein sequence ID" value="TLD02462.1"/>
    <property type="molecule type" value="Genomic_DNA"/>
</dbReference>
<dbReference type="InterPro" id="IPR002052">
    <property type="entry name" value="DNA_methylase_N6_adenine_CS"/>
</dbReference>
<dbReference type="InterPro" id="IPR000241">
    <property type="entry name" value="RlmKL-like_Mtase"/>
</dbReference>
<dbReference type="RefSeq" id="WP_044295480.1">
    <property type="nucleotide sequence ID" value="NZ_CABMJZ010000052.1"/>
</dbReference>
<protein>
    <submittedName>
        <fullName evidence="4">Ribosomal RNA large subunit methyltransferase L</fullName>
        <ecNumber evidence="4">2.1.1.173</ecNumber>
    </submittedName>
</protein>
<evidence type="ECO:0000313" key="5">
    <source>
        <dbReference type="Proteomes" id="UP000306509"/>
    </source>
</evidence>
<dbReference type="SUPFAM" id="SSF53335">
    <property type="entry name" value="S-adenosyl-L-methionine-dependent methyltransferases"/>
    <property type="match status" value="1"/>
</dbReference>
<proteinExistence type="predicted"/>
<feature type="domain" description="THUMP" evidence="3">
    <location>
        <begin position="58"/>
        <end position="156"/>
    </location>
</feature>
<name>A0A4U8QBL4_9FIRM</name>
<keyword evidence="5" id="KW-1185">Reference proteome</keyword>
<dbReference type="Proteomes" id="UP000306509">
    <property type="component" value="Unassembled WGS sequence"/>
</dbReference>
<dbReference type="OrthoDB" id="9809404at2"/>
<dbReference type="InterPro" id="IPR053943">
    <property type="entry name" value="RlmKL-like_Mtase_CS"/>
</dbReference>
<dbReference type="EC" id="2.1.1.173" evidence="4"/>
<dbReference type="PANTHER" id="PTHR47313:SF1">
    <property type="entry name" value="RIBOSOMAL RNA LARGE SUBUNIT METHYLTRANSFERASE K_L"/>
    <property type="match status" value="1"/>
</dbReference>
<evidence type="ECO:0000313" key="4">
    <source>
        <dbReference type="EMBL" id="TLD02462.1"/>
    </source>
</evidence>
<dbReference type="GO" id="GO:0052915">
    <property type="term" value="F:23S rRNA (guanine(2445)-N(2))-methyltransferase activity"/>
    <property type="evidence" value="ECO:0007669"/>
    <property type="project" value="UniProtKB-EC"/>
</dbReference>
<dbReference type="InterPro" id="IPR029063">
    <property type="entry name" value="SAM-dependent_MTases_sf"/>
</dbReference>
<dbReference type="PANTHER" id="PTHR47313">
    <property type="entry name" value="RIBOSOMAL RNA LARGE SUBUNIT METHYLTRANSFERASE K/L"/>
    <property type="match status" value="1"/>
</dbReference>
<dbReference type="InterPro" id="IPR054170">
    <property type="entry name" value="RlmL_1st"/>
</dbReference>
<dbReference type="STRING" id="180332.GCA_000797495_03185"/>